<dbReference type="InterPro" id="IPR053031">
    <property type="entry name" value="Cuticle_assoc_protein"/>
</dbReference>
<dbReference type="GO" id="GO:1990837">
    <property type="term" value="F:sequence-specific double-stranded DNA binding"/>
    <property type="evidence" value="ECO:0007669"/>
    <property type="project" value="TreeGrafter"/>
</dbReference>
<evidence type="ECO:0000313" key="8">
    <source>
        <dbReference type="Proteomes" id="UP001180020"/>
    </source>
</evidence>
<feature type="compositionally biased region" description="Polar residues" evidence="5">
    <location>
        <begin position="1"/>
        <end position="25"/>
    </location>
</feature>
<dbReference type="GO" id="GO:0005634">
    <property type="term" value="C:nucleus"/>
    <property type="evidence" value="ECO:0007669"/>
    <property type="project" value="TreeGrafter"/>
</dbReference>
<dbReference type="InterPro" id="IPR003656">
    <property type="entry name" value="Znf_BED"/>
</dbReference>
<comment type="caution">
    <text evidence="7">The sequence shown here is derived from an EMBL/GenBank/DDBJ whole genome shotgun (WGS) entry which is preliminary data.</text>
</comment>
<dbReference type="PANTHER" id="PTHR34396">
    <property type="entry name" value="OS03G0264950 PROTEIN-RELATED"/>
    <property type="match status" value="1"/>
</dbReference>
<reference evidence="7" key="2">
    <citation type="submission" date="2023-06" db="EMBL/GenBank/DDBJ databases">
        <authorList>
            <person name="Ma L."/>
            <person name="Liu K.-W."/>
            <person name="Li Z."/>
            <person name="Hsiao Y.-Y."/>
            <person name="Qi Y."/>
            <person name="Fu T."/>
            <person name="Tang G."/>
            <person name="Zhang D."/>
            <person name="Sun W.-H."/>
            <person name="Liu D.-K."/>
            <person name="Li Y."/>
            <person name="Chen G.-Z."/>
            <person name="Liu X.-D."/>
            <person name="Liao X.-Y."/>
            <person name="Jiang Y.-T."/>
            <person name="Yu X."/>
            <person name="Hao Y."/>
            <person name="Huang J."/>
            <person name="Zhao X.-W."/>
            <person name="Ke S."/>
            <person name="Chen Y.-Y."/>
            <person name="Wu W.-L."/>
            <person name="Hsu J.-L."/>
            <person name="Lin Y.-F."/>
            <person name="Huang M.-D."/>
            <person name="Li C.-Y."/>
            <person name="Huang L."/>
            <person name="Wang Z.-W."/>
            <person name="Zhao X."/>
            <person name="Zhong W.-Y."/>
            <person name="Peng D.-H."/>
            <person name="Ahmad S."/>
            <person name="Lan S."/>
            <person name="Zhang J.-S."/>
            <person name="Tsai W.-C."/>
            <person name="Van De Peer Y."/>
            <person name="Liu Z.-J."/>
        </authorList>
    </citation>
    <scope>NUCLEOTIDE SEQUENCE</scope>
    <source>
        <strain evidence="7">CP</strain>
        <tissue evidence="7">Leaves</tissue>
    </source>
</reference>
<dbReference type="PROSITE" id="PS50808">
    <property type="entry name" value="ZF_BED"/>
    <property type="match status" value="1"/>
</dbReference>
<dbReference type="SMART" id="SM00614">
    <property type="entry name" value="ZnF_BED"/>
    <property type="match status" value="1"/>
</dbReference>
<dbReference type="GO" id="GO:0008270">
    <property type="term" value="F:zinc ion binding"/>
    <property type="evidence" value="ECO:0007669"/>
    <property type="project" value="UniProtKB-KW"/>
</dbReference>
<evidence type="ECO:0000259" key="6">
    <source>
        <dbReference type="PROSITE" id="PS50808"/>
    </source>
</evidence>
<accession>A0AAV9EYB8</accession>
<keyword evidence="2 4" id="KW-0863">Zinc-finger</keyword>
<keyword evidence="1" id="KW-0479">Metal-binding</keyword>
<evidence type="ECO:0000256" key="2">
    <source>
        <dbReference type="ARBA" id="ARBA00022771"/>
    </source>
</evidence>
<dbReference type="PANTHER" id="PTHR34396:SF25">
    <property type="entry name" value="BOUNDARY ELEMENT ASSOCIATED FACTOR"/>
    <property type="match status" value="1"/>
</dbReference>
<reference evidence="7" key="1">
    <citation type="journal article" date="2023" name="Nat. Commun.">
        <title>Diploid and tetraploid genomes of Acorus and the evolution of monocots.</title>
        <authorList>
            <person name="Ma L."/>
            <person name="Liu K.W."/>
            <person name="Li Z."/>
            <person name="Hsiao Y.Y."/>
            <person name="Qi Y."/>
            <person name="Fu T."/>
            <person name="Tang G.D."/>
            <person name="Zhang D."/>
            <person name="Sun W.H."/>
            <person name="Liu D.K."/>
            <person name="Li Y."/>
            <person name="Chen G.Z."/>
            <person name="Liu X.D."/>
            <person name="Liao X.Y."/>
            <person name="Jiang Y.T."/>
            <person name="Yu X."/>
            <person name="Hao Y."/>
            <person name="Huang J."/>
            <person name="Zhao X.W."/>
            <person name="Ke S."/>
            <person name="Chen Y.Y."/>
            <person name="Wu W.L."/>
            <person name="Hsu J.L."/>
            <person name="Lin Y.F."/>
            <person name="Huang M.D."/>
            <person name="Li C.Y."/>
            <person name="Huang L."/>
            <person name="Wang Z.W."/>
            <person name="Zhao X."/>
            <person name="Zhong W.Y."/>
            <person name="Peng D.H."/>
            <person name="Ahmad S."/>
            <person name="Lan S."/>
            <person name="Zhang J.S."/>
            <person name="Tsai W.C."/>
            <person name="Van de Peer Y."/>
            <person name="Liu Z.J."/>
        </authorList>
    </citation>
    <scope>NUCLEOTIDE SEQUENCE</scope>
    <source>
        <strain evidence="7">CP</strain>
    </source>
</reference>
<dbReference type="Pfam" id="PF02892">
    <property type="entry name" value="zf-BED"/>
    <property type="match status" value="1"/>
</dbReference>
<dbReference type="Proteomes" id="UP001180020">
    <property type="component" value="Unassembled WGS sequence"/>
</dbReference>
<evidence type="ECO:0000313" key="7">
    <source>
        <dbReference type="EMBL" id="KAK1318566.1"/>
    </source>
</evidence>
<dbReference type="SUPFAM" id="SSF57667">
    <property type="entry name" value="beta-beta-alpha zinc fingers"/>
    <property type="match status" value="1"/>
</dbReference>
<dbReference type="GO" id="GO:0006357">
    <property type="term" value="P:regulation of transcription by RNA polymerase II"/>
    <property type="evidence" value="ECO:0007669"/>
    <property type="project" value="TreeGrafter"/>
</dbReference>
<sequence length="171" mass="18593">MPTTSNPSDMTSITQPEEASISQPREAQPGEAATADSTPNEGASQPSQEVSQISEKKTTRKRTSKVWEDFSVLTDENGSQKAKCNYCNQPFYMSAGGPTTHLLRHLKVCTIRLASISGQGSKKQKFLAWEGLTADTIHGGGGLTNYKYDKDKTEEEFMQVVLEGGETAKKG</sequence>
<gene>
    <name evidence="7" type="ORF">QJS10_CPB04g00757</name>
</gene>
<organism evidence="7 8">
    <name type="scientific">Acorus calamus</name>
    <name type="common">Sweet flag</name>
    <dbReference type="NCBI Taxonomy" id="4465"/>
    <lineage>
        <taxon>Eukaryota</taxon>
        <taxon>Viridiplantae</taxon>
        <taxon>Streptophyta</taxon>
        <taxon>Embryophyta</taxon>
        <taxon>Tracheophyta</taxon>
        <taxon>Spermatophyta</taxon>
        <taxon>Magnoliopsida</taxon>
        <taxon>Liliopsida</taxon>
        <taxon>Acoraceae</taxon>
        <taxon>Acorus</taxon>
    </lineage>
</organism>
<proteinExistence type="predicted"/>
<feature type="compositionally biased region" description="Polar residues" evidence="5">
    <location>
        <begin position="35"/>
        <end position="53"/>
    </location>
</feature>
<evidence type="ECO:0000256" key="5">
    <source>
        <dbReference type="SAM" id="MobiDB-lite"/>
    </source>
</evidence>
<protein>
    <recommendedName>
        <fullName evidence="6">BED-type domain-containing protein</fullName>
    </recommendedName>
</protein>
<evidence type="ECO:0000256" key="1">
    <source>
        <dbReference type="ARBA" id="ARBA00022723"/>
    </source>
</evidence>
<keyword evidence="3" id="KW-0862">Zinc</keyword>
<name>A0AAV9EYB8_ACOCL</name>
<evidence type="ECO:0000256" key="4">
    <source>
        <dbReference type="PROSITE-ProRule" id="PRU00027"/>
    </source>
</evidence>
<feature type="region of interest" description="Disordered" evidence="5">
    <location>
        <begin position="1"/>
        <end position="64"/>
    </location>
</feature>
<keyword evidence="8" id="KW-1185">Reference proteome</keyword>
<feature type="domain" description="BED-type" evidence="6">
    <location>
        <begin position="61"/>
        <end position="116"/>
    </location>
</feature>
<evidence type="ECO:0000256" key="3">
    <source>
        <dbReference type="ARBA" id="ARBA00022833"/>
    </source>
</evidence>
<dbReference type="EMBL" id="JAUJYO010000004">
    <property type="protein sequence ID" value="KAK1318566.1"/>
    <property type="molecule type" value="Genomic_DNA"/>
</dbReference>
<dbReference type="InterPro" id="IPR036236">
    <property type="entry name" value="Znf_C2H2_sf"/>
</dbReference>
<dbReference type="AlphaFoldDB" id="A0AAV9EYB8"/>